<feature type="domain" description="Transcriptional repressor PaaX-like N-terminal" evidence="1">
    <location>
        <begin position="20"/>
        <end position="84"/>
    </location>
</feature>
<keyword evidence="5" id="KW-1185">Reference proteome</keyword>
<dbReference type="Proteomes" id="UP000229897">
    <property type="component" value="Chromosome"/>
</dbReference>
<feature type="domain" description="Transcriptional repressor PaaX-like C-terminal" evidence="2">
    <location>
        <begin position="194"/>
        <end position="283"/>
    </location>
</feature>
<proteinExistence type="predicted"/>
<evidence type="ECO:0000313" key="4">
    <source>
        <dbReference type="EMBL" id="ATQ75168.1"/>
    </source>
</evidence>
<dbReference type="KEGG" id="mass:CR152_12030"/>
<sequence>MKQLTSTAWIADFLASDPPRSKSLVMTIFGDAIAPHGGTIWLGSLIELLAPFGVNDRLLRTSVFRLAQEGWLVANRDGRRSSYAILPQALPRFERANRRIYAPLAAHWDGNWTLVLSGAGSIDAPERALLRKEMLWEGYAMIAPGMFGHPASNAAILEELLARVGVKDKLFVCRASALPGVSSRPLQDLVQEGWDLSGVVDGYRHFIARFSPLLELVDADAVLAPEQAFVIRTLLVHAYRRVQLHDPMLPIELLPDPWPGSSAYELARAVYARTYAGAEAHIMATLRREDDGAPHADAGFFQRFGGLTDGGAQGDALCDAQGEALSDVQGEALSDAQTASPAPR</sequence>
<dbReference type="AlphaFoldDB" id="A0A2D2DJL7"/>
<protein>
    <submittedName>
        <fullName evidence="4">Phenylacetic acid degradation operon negative regulatory protein PaaX</fullName>
    </submittedName>
</protein>
<dbReference type="InterPro" id="IPR011965">
    <property type="entry name" value="PaaX_trns_reg"/>
</dbReference>
<evidence type="ECO:0000313" key="5">
    <source>
        <dbReference type="Proteomes" id="UP000229897"/>
    </source>
</evidence>
<gene>
    <name evidence="4" type="primary">paaX</name>
    <name evidence="4" type="ORF">CR152_12030</name>
</gene>
<organism evidence="4 5">
    <name type="scientific">Massilia violaceinigra</name>
    <dbReference type="NCBI Taxonomy" id="2045208"/>
    <lineage>
        <taxon>Bacteria</taxon>
        <taxon>Pseudomonadati</taxon>
        <taxon>Pseudomonadota</taxon>
        <taxon>Betaproteobacteria</taxon>
        <taxon>Burkholderiales</taxon>
        <taxon>Oxalobacteraceae</taxon>
        <taxon>Telluria group</taxon>
        <taxon>Massilia</taxon>
    </lineage>
</organism>
<dbReference type="Gene3D" id="3.30.70.2650">
    <property type="match status" value="1"/>
</dbReference>
<dbReference type="OrthoDB" id="2270427at2"/>
<dbReference type="InterPro" id="IPR036388">
    <property type="entry name" value="WH-like_DNA-bd_sf"/>
</dbReference>
<dbReference type="PANTHER" id="PTHR30319:SF1">
    <property type="entry name" value="TRANSCRIPTIONAL REPRESSOR PAAX"/>
    <property type="match status" value="1"/>
</dbReference>
<dbReference type="InterPro" id="IPR013225">
    <property type="entry name" value="PaaX_C"/>
</dbReference>
<name>A0A2D2DJL7_9BURK</name>
<evidence type="ECO:0000259" key="2">
    <source>
        <dbReference type="Pfam" id="PF08223"/>
    </source>
</evidence>
<dbReference type="Gene3D" id="1.20.58.1460">
    <property type="match status" value="1"/>
</dbReference>
<dbReference type="InterPro" id="IPR048846">
    <property type="entry name" value="PaaX-like_central"/>
</dbReference>
<dbReference type="PANTHER" id="PTHR30319">
    <property type="entry name" value="PHENYLACETIC ACID REGULATOR-RELATED TRANSCRIPTIONAL REPRESSOR"/>
    <property type="match status" value="1"/>
</dbReference>
<dbReference type="Pfam" id="PF08223">
    <property type="entry name" value="PaaX_C"/>
    <property type="match status" value="1"/>
</dbReference>
<dbReference type="Pfam" id="PF20803">
    <property type="entry name" value="PaaX_M"/>
    <property type="match status" value="1"/>
</dbReference>
<evidence type="ECO:0000259" key="3">
    <source>
        <dbReference type="Pfam" id="PF20803"/>
    </source>
</evidence>
<dbReference type="PIRSF" id="PIRSF020623">
    <property type="entry name" value="PaaX"/>
    <property type="match status" value="1"/>
</dbReference>
<dbReference type="GO" id="GO:0006351">
    <property type="term" value="P:DNA-templated transcription"/>
    <property type="evidence" value="ECO:0007669"/>
    <property type="project" value="InterPro"/>
</dbReference>
<evidence type="ECO:0000259" key="1">
    <source>
        <dbReference type="Pfam" id="PF07848"/>
    </source>
</evidence>
<dbReference type="Gene3D" id="1.10.10.10">
    <property type="entry name" value="Winged helix-like DNA-binding domain superfamily/Winged helix DNA-binding domain"/>
    <property type="match status" value="1"/>
</dbReference>
<dbReference type="EMBL" id="CP024608">
    <property type="protein sequence ID" value="ATQ75168.1"/>
    <property type="molecule type" value="Genomic_DNA"/>
</dbReference>
<dbReference type="RefSeq" id="WP_099875132.1">
    <property type="nucleotide sequence ID" value="NZ_CP024608.1"/>
</dbReference>
<feature type="domain" description="Transcriptional repressor PaaX-like central Cas2-like" evidence="3">
    <location>
        <begin position="106"/>
        <end position="178"/>
    </location>
</feature>
<reference evidence="4" key="1">
    <citation type="submission" date="2017-10" db="EMBL/GenBank/DDBJ databases">
        <title>Massilia psychrophilum sp. nov., a novel purple-pigmented bacterium isolated from Tianshan glacier, Xinjiang Municipality, China.</title>
        <authorList>
            <person name="Wang H."/>
        </authorList>
    </citation>
    <scope>NUCLEOTIDE SEQUENCE [LARGE SCALE GENOMIC DNA]</scope>
    <source>
        <strain evidence="4">B2</strain>
    </source>
</reference>
<dbReference type="Pfam" id="PF07848">
    <property type="entry name" value="PaaX"/>
    <property type="match status" value="1"/>
</dbReference>
<accession>A0A2D2DJL7</accession>
<dbReference type="NCBIfam" id="TIGR02277">
    <property type="entry name" value="PaaX_trns_reg"/>
    <property type="match status" value="1"/>
</dbReference>
<dbReference type="InterPro" id="IPR012906">
    <property type="entry name" value="PaaX-like_N"/>
</dbReference>